<evidence type="ECO:0000313" key="2">
    <source>
        <dbReference type="Proteomes" id="UP001306592"/>
    </source>
</evidence>
<protein>
    <submittedName>
        <fullName evidence="1">Uncharacterized protein</fullName>
    </submittedName>
</protein>
<dbReference type="Proteomes" id="UP001306592">
    <property type="component" value="Unassembled WGS sequence"/>
</dbReference>
<dbReference type="RefSeq" id="WP_336203575.1">
    <property type="nucleotide sequence ID" value="NZ_JBANEI010000015.1"/>
</dbReference>
<keyword evidence="2" id="KW-1185">Reference proteome</keyword>
<sequence>MSNNLINWKISPISYNQAVIDEVDSAVKWFNIECQHPAPLNHENLRFAVQNEISRLQYENSSKKLIFAIFALYYQGYLPDPKNIKFDDIENARWVIQNPKYGFPTAPSNQKLKGSTPSQFTF</sequence>
<proteinExistence type="predicted"/>
<reference evidence="1 2" key="1">
    <citation type="submission" date="2024-02" db="EMBL/GenBank/DDBJ databases">
        <title>First report Erwinia aphidicola in onion in Chile.</title>
        <authorList>
            <person name="Valenzuela M."/>
            <person name="Pena M."/>
            <person name="Dutta B."/>
        </authorList>
    </citation>
    <scope>NUCLEOTIDE SEQUENCE [LARGE SCALE GENOMIC DNA]</scope>
    <source>
        <strain evidence="1 2">QCJ3A</strain>
    </source>
</reference>
<organism evidence="1 2">
    <name type="scientific">Erwinia aphidicola</name>
    <dbReference type="NCBI Taxonomy" id="68334"/>
    <lineage>
        <taxon>Bacteria</taxon>
        <taxon>Pseudomonadati</taxon>
        <taxon>Pseudomonadota</taxon>
        <taxon>Gammaproteobacteria</taxon>
        <taxon>Enterobacterales</taxon>
        <taxon>Erwiniaceae</taxon>
        <taxon>Erwinia</taxon>
    </lineage>
</organism>
<evidence type="ECO:0000313" key="1">
    <source>
        <dbReference type="EMBL" id="MEI2683679.1"/>
    </source>
</evidence>
<gene>
    <name evidence="1" type="ORF">V8N49_18695</name>
</gene>
<dbReference type="EMBL" id="JBANEI010000015">
    <property type="protein sequence ID" value="MEI2683679.1"/>
    <property type="molecule type" value="Genomic_DNA"/>
</dbReference>
<name>A0ABU8DMD5_ERWAP</name>
<accession>A0ABU8DMD5</accession>
<comment type="caution">
    <text evidence="1">The sequence shown here is derived from an EMBL/GenBank/DDBJ whole genome shotgun (WGS) entry which is preliminary data.</text>
</comment>